<dbReference type="KEGG" id="fgg:FSB75_07365"/>
<feature type="chain" id="PRO_5023009575" evidence="2">
    <location>
        <begin position="20"/>
        <end position="375"/>
    </location>
</feature>
<gene>
    <name evidence="3" type="ORF">FSB75_07365</name>
</gene>
<feature type="compositionally biased region" description="Polar residues" evidence="1">
    <location>
        <begin position="288"/>
        <end position="300"/>
    </location>
</feature>
<feature type="signal peptide" evidence="2">
    <location>
        <begin position="1"/>
        <end position="19"/>
    </location>
</feature>
<organism evidence="3 4">
    <name type="scientific">Flavisolibacter ginsenosidimutans</name>
    <dbReference type="NCBI Taxonomy" id="661481"/>
    <lineage>
        <taxon>Bacteria</taxon>
        <taxon>Pseudomonadati</taxon>
        <taxon>Bacteroidota</taxon>
        <taxon>Chitinophagia</taxon>
        <taxon>Chitinophagales</taxon>
        <taxon>Chitinophagaceae</taxon>
        <taxon>Flavisolibacter</taxon>
    </lineage>
</organism>
<proteinExistence type="predicted"/>
<feature type="compositionally biased region" description="Polar residues" evidence="1">
    <location>
        <begin position="307"/>
        <end position="348"/>
    </location>
</feature>
<reference evidence="3 4" key="1">
    <citation type="journal article" date="2015" name="Int. J. Syst. Evol. Microbiol.">
        <title>Flavisolibacter ginsenosidimutans sp. nov., with ginsenoside-converting activity isolated from soil used for cultivating ginseng.</title>
        <authorList>
            <person name="Zhao Y."/>
            <person name="Liu Q."/>
            <person name="Kang M.S."/>
            <person name="Jin F."/>
            <person name="Yu H."/>
            <person name="Im W.T."/>
        </authorList>
    </citation>
    <scope>NUCLEOTIDE SEQUENCE [LARGE SCALE GENOMIC DNA]</scope>
    <source>
        <strain evidence="3 4">Gsoil 636</strain>
    </source>
</reference>
<evidence type="ECO:0000256" key="2">
    <source>
        <dbReference type="SAM" id="SignalP"/>
    </source>
</evidence>
<dbReference type="OrthoDB" id="679843at2"/>
<dbReference type="AlphaFoldDB" id="A0A5B8UH72"/>
<evidence type="ECO:0000256" key="1">
    <source>
        <dbReference type="SAM" id="MobiDB-lite"/>
    </source>
</evidence>
<name>A0A5B8UH72_9BACT</name>
<dbReference type="EMBL" id="CP042433">
    <property type="protein sequence ID" value="QEC55715.1"/>
    <property type="molecule type" value="Genomic_DNA"/>
</dbReference>
<evidence type="ECO:0000313" key="3">
    <source>
        <dbReference type="EMBL" id="QEC55715.1"/>
    </source>
</evidence>
<feature type="region of interest" description="Disordered" evidence="1">
    <location>
        <begin position="20"/>
        <end position="77"/>
    </location>
</feature>
<sequence>MKKTFLAMLMAGSSMAMFAQTTPTTPTTPTSPTTSPTTTPTNPTVSPTTTNPATTTNSTSDPMNTTTNSQVNTTNVSTSWAPGTSPYWGWNSYGIWNNSGNMNTNVNGSTSMNNGSMNNANTTDMNANGSMNSSNSYSAYNGTAVTALPWNVQTNFGKDFPGAATNQYTWNQYGDWFNTYYVRNGRMTQYFYDQRGNGYSLSLPVIETYVPEDVIDKALQKYGAHLYSIGMVKTAEGKSAYQIGLIDRGQVHNDYLNEDGSSVASVWRVDTTNMTSSSANAAMGDENMNMNAADTSSNPNGKHYTGNHKNNTSAGVNTSTDMQTTTGDDNMSNGKSKSKTKIQNSDGTVTKIKSTENKTKIKTKTTNGSSTTNQQ</sequence>
<dbReference type="Proteomes" id="UP000321204">
    <property type="component" value="Chromosome"/>
</dbReference>
<keyword evidence="2" id="KW-0732">Signal</keyword>
<feature type="region of interest" description="Disordered" evidence="1">
    <location>
        <begin position="277"/>
        <end position="375"/>
    </location>
</feature>
<keyword evidence="4" id="KW-1185">Reference proteome</keyword>
<evidence type="ECO:0000313" key="4">
    <source>
        <dbReference type="Proteomes" id="UP000321204"/>
    </source>
</evidence>
<feature type="compositionally biased region" description="Low complexity" evidence="1">
    <location>
        <begin position="364"/>
        <end position="375"/>
    </location>
</feature>
<accession>A0A5B8UH72</accession>
<protein>
    <submittedName>
        <fullName evidence="3">Uncharacterized protein</fullName>
    </submittedName>
</protein>